<name>A0A512IGQ4_9MICC</name>
<evidence type="ECO:0000313" key="2">
    <source>
        <dbReference type="EMBL" id="GEO96840.1"/>
    </source>
</evidence>
<dbReference type="RefSeq" id="WP_157093460.1">
    <property type="nucleotide sequence ID" value="NZ_BJZS01000099.1"/>
</dbReference>
<evidence type="ECO:0000256" key="1">
    <source>
        <dbReference type="SAM" id="MobiDB-lite"/>
    </source>
</evidence>
<sequence>MSDQPTSSPDPIEDAAKIDDADMTTEMTPVPHEHGDAKNEDSDPEG</sequence>
<dbReference type="EMBL" id="BJZS01000099">
    <property type="protein sequence ID" value="GEO96840.1"/>
    <property type="molecule type" value="Genomic_DNA"/>
</dbReference>
<keyword evidence="3" id="KW-1185">Reference proteome</keyword>
<organism evidence="2 3">
    <name type="scientific">Kocuria turfanensis</name>
    <dbReference type="NCBI Taxonomy" id="388357"/>
    <lineage>
        <taxon>Bacteria</taxon>
        <taxon>Bacillati</taxon>
        <taxon>Actinomycetota</taxon>
        <taxon>Actinomycetes</taxon>
        <taxon>Micrococcales</taxon>
        <taxon>Micrococcaceae</taxon>
        <taxon>Kocuria</taxon>
    </lineage>
</organism>
<protein>
    <submittedName>
        <fullName evidence="2">Uncharacterized protein</fullName>
    </submittedName>
</protein>
<dbReference type="AlphaFoldDB" id="A0A512IGQ4"/>
<proteinExistence type="predicted"/>
<feature type="region of interest" description="Disordered" evidence="1">
    <location>
        <begin position="1"/>
        <end position="46"/>
    </location>
</feature>
<reference evidence="2 3" key="1">
    <citation type="submission" date="2019-07" db="EMBL/GenBank/DDBJ databases">
        <title>Whole genome shotgun sequence of Kocuria turfanensis NBRC 107627.</title>
        <authorList>
            <person name="Hosoyama A."/>
            <person name="Uohara A."/>
            <person name="Ohji S."/>
            <person name="Ichikawa N."/>
        </authorList>
    </citation>
    <scope>NUCLEOTIDE SEQUENCE [LARGE SCALE GENOMIC DNA]</scope>
    <source>
        <strain evidence="2 3">NBRC 107627</strain>
    </source>
</reference>
<dbReference type="Proteomes" id="UP000321103">
    <property type="component" value="Unassembled WGS sequence"/>
</dbReference>
<feature type="compositionally biased region" description="Basic and acidic residues" evidence="1">
    <location>
        <begin position="31"/>
        <end position="46"/>
    </location>
</feature>
<comment type="caution">
    <text evidence="2">The sequence shown here is derived from an EMBL/GenBank/DDBJ whole genome shotgun (WGS) entry which is preliminary data.</text>
</comment>
<dbReference type="STRING" id="388357.GCA_001580365_02278"/>
<evidence type="ECO:0000313" key="3">
    <source>
        <dbReference type="Proteomes" id="UP000321103"/>
    </source>
</evidence>
<gene>
    <name evidence="2" type="ORF">KTU01_29630</name>
</gene>
<accession>A0A512IGQ4</accession>